<gene>
    <name evidence="4" type="ORF">N657DRAFT_637190</name>
</gene>
<evidence type="ECO:0000313" key="5">
    <source>
        <dbReference type="Proteomes" id="UP001302602"/>
    </source>
</evidence>
<evidence type="ECO:0000256" key="2">
    <source>
        <dbReference type="SAM" id="MobiDB-lite"/>
    </source>
</evidence>
<comment type="caution">
    <text evidence="4">The sequence shown here is derived from an EMBL/GenBank/DDBJ whole genome shotgun (WGS) entry which is preliminary data.</text>
</comment>
<feature type="compositionally biased region" description="Basic and acidic residues" evidence="2">
    <location>
        <begin position="1"/>
        <end position="13"/>
    </location>
</feature>
<dbReference type="SUPFAM" id="SSF48403">
    <property type="entry name" value="Ankyrin repeat"/>
    <property type="match status" value="1"/>
</dbReference>
<name>A0AAN6YZP4_9PEZI</name>
<keyword evidence="5" id="KW-1185">Reference proteome</keyword>
<reference evidence="4" key="1">
    <citation type="journal article" date="2023" name="Mol. Phylogenet. Evol.">
        <title>Genome-scale phylogeny and comparative genomics of the fungal order Sordariales.</title>
        <authorList>
            <person name="Hensen N."/>
            <person name="Bonometti L."/>
            <person name="Westerberg I."/>
            <person name="Brannstrom I.O."/>
            <person name="Guillou S."/>
            <person name="Cros-Aarteil S."/>
            <person name="Calhoun S."/>
            <person name="Haridas S."/>
            <person name="Kuo A."/>
            <person name="Mondo S."/>
            <person name="Pangilinan J."/>
            <person name="Riley R."/>
            <person name="LaButti K."/>
            <person name="Andreopoulos B."/>
            <person name="Lipzen A."/>
            <person name="Chen C."/>
            <person name="Yan M."/>
            <person name="Daum C."/>
            <person name="Ng V."/>
            <person name="Clum A."/>
            <person name="Steindorff A."/>
            <person name="Ohm R.A."/>
            <person name="Martin F."/>
            <person name="Silar P."/>
            <person name="Natvig D.O."/>
            <person name="Lalanne C."/>
            <person name="Gautier V."/>
            <person name="Ament-Velasquez S.L."/>
            <person name="Kruys A."/>
            <person name="Hutchinson M.I."/>
            <person name="Powell A.J."/>
            <person name="Barry K."/>
            <person name="Miller A.N."/>
            <person name="Grigoriev I.V."/>
            <person name="Debuchy R."/>
            <person name="Gladieux P."/>
            <person name="Hiltunen Thoren M."/>
            <person name="Johannesson H."/>
        </authorList>
    </citation>
    <scope>NUCLEOTIDE SEQUENCE</scope>
    <source>
        <strain evidence="4">CBS 731.68</strain>
    </source>
</reference>
<feature type="region of interest" description="Disordered" evidence="2">
    <location>
        <begin position="1"/>
        <end position="29"/>
    </location>
</feature>
<evidence type="ECO:0000256" key="1">
    <source>
        <dbReference type="ARBA" id="ARBA00022737"/>
    </source>
</evidence>
<proteinExistence type="predicted"/>
<keyword evidence="1" id="KW-0677">Repeat</keyword>
<dbReference type="SUPFAM" id="SSF52540">
    <property type="entry name" value="P-loop containing nucleoside triphosphate hydrolases"/>
    <property type="match status" value="1"/>
</dbReference>
<dbReference type="AlphaFoldDB" id="A0AAN6YZP4"/>
<dbReference type="Proteomes" id="UP001302602">
    <property type="component" value="Unassembled WGS sequence"/>
</dbReference>
<dbReference type="InterPro" id="IPR027417">
    <property type="entry name" value="P-loop_NTPase"/>
</dbReference>
<dbReference type="Pfam" id="PF24883">
    <property type="entry name" value="NPHP3_N"/>
    <property type="match status" value="1"/>
</dbReference>
<feature type="domain" description="Nephrocystin 3-like N-terminal" evidence="3">
    <location>
        <begin position="157"/>
        <end position="306"/>
    </location>
</feature>
<reference evidence="4" key="2">
    <citation type="submission" date="2023-05" db="EMBL/GenBank/DDBJ databases">
        <authorList>
            <consortium name="Lawrence Berkeley National Laboratory"/>
            <person name="Steindorff A."/>
            <person name="Hensen N."/>
            <person name="Bonometti L."/>
            <person name="Westerberg I."/>
            <person name="Brannstrom I.O."/>
            <person name="Guillou S."/>
            <person name="Cros-Aarteil S."/>
            <person name="Calhoun S."/>
            <person name="Haridas S."/>
            <person name="Kuo A."/>
            <person name="Mondo S."/>
            <person name="Pangilinan J."/>
            <person name="Riley R."/>
            <person name="Labutti K."/>
            <person name="Andreopoulos B."/>
            <person name="Lipzen A."/>
            <person name="Chen C."/>
            <person name="Yanf M."/>
            <person name="Daum C."/>
            <person name="Ng V."/>
            <person name="Clum A."/>
            <person name="Ohm R."/>
            <person name="Martin F."/>
            <person name="Silar P."/>
            <person name="Natvig D."/>
            <person name="Lalanne C."/>
            <person name="Gautier V."/>
            <person name="Ament-Velasquez S.L."/>
            <person name="Kruys A."/>
            <person name="Hutchinson M.I."/>
            <person name="Powell A.J."/>
            <person name="Barry K."/>
            <person name="Miller A.N."/>
            <person name="Grigoriev I.V."/>
            <person name="Debuchy R."/>
            <person name="Gladieux P."/>
            <person name="Thoren M.H."/>
            <person name="Johannesson H."/>
        </authorList>
    </citation>
    <scope>NUCLEOTIDE SEQUENCE</scope>
    <source>
        <strain evidence="4">CBS 731.68</strain>
    </source>
</reference>
<evidence type="ECO:0000259" key="3">
    <source>
        <dbReference type="Pfam" id="PF24883"/>
    </source>
</evidence>
<dbReference type="PANTHER" id="PTHR10039">
    <property type="entry name" value="AMELOGENIN"/>
    <property type="match status" value="1"/>
</dbReference>
<dbReference type="EMBL" id="MU853247">
    <property type="protein sequence ID" value="KAK4119528.1"/>
    <property type="molecule type" value="Genomic_DNA"/>
</dbReference>
<protein>
    <recommendedName>
        <fullName evidence="3">Nephrocystin 3-like N-terminal domain-containing protein</fullName>
    </recommendedName>
</protein>
<dbReference type="RefSeq" id="XP_062643301.1">
    <property type="nucleotide sequence ID" value="XM_062791490.1"/>
</dbReference>
<dbReference type="GeneID" id="87828259"/>
<organism evidence="4 5">
    <name type="scientific">Parathielavia appendiculata</name>
    <dbReference type="NCBI Taxonomy" id="2587402"/>
    <lineage>
        <taxon>Eukaryota</taxon>
        <taxon>Fungi</taxon>
        <taxon>Dikarya</taxon>
        <taxon>Ascomycota</taxon>
        <taxon>Pezizomycotina</taxon>
        <taxon>Sordariomycetes</taxon>
        <taxon>Sordariomycetidae</taxon>
        <taxon>Sordariales</taxon>
        <taxon>Chaetomiaceae</taxon>
        <taxon>Parathielavia</taxon>
    </lineage>
</organism>
<dbReference type="Gene3D" id="1.25.40.20">
    <property type="entry name" value="Ankyrin repeat-containing domain"/>
    <property type="match status" value="1"/>
</dbReference>
<evidence type="ECO:0000313" key="4">
    <source>
        <dbReference type="EMBL" id="KAK4119528.1"/>
    </source>
</evidence>
<dbReference type="InterPro" id="IPR056884">
    <property type="entry name" value="NPHP3-like_N"/>
</dbReference>
<dbReference type="InterPro" id="IPR036770">
    <property type="entry name" value="Ankyrin_rpt-contain_sf"/>
</dbReference>
<dbReference type="Gene3D" id="3.40.50.300">
    <property type="entry name" value="P-loop containing nucleotide triphosphate hydrolases"/>
    <property type="match status" value="1"/>
</dbReference>
<sequence length="698" mass="76949">MSKESAIETEAPKTDPSPSRTRRRSTATSPSLKQLIQLIPQIVIAVRGRFDGLTNEVTGFLKRIPVTNTKGEALGLFVTKADQLTVFQALIDSRFVLTVALDTLKPTVANISSSFKTHMDVLPGLLQAQSFASIQENKDGQVETLNHNEIQNRADDACRWLTSDDAFTPWLLSRDSNALALFGDMGSGKTMTTAFVADSLAKTERPLCAYYCKDEQKLSKLRNIYRSILFQFVIQGNGPDNRGNPTESDTKLRNILFDIISSSYLPVFVVVDALDECGTRARKQFLSLFHELLQNKAPLKLLVSSRYSDAIEADFPSGFARAEPRLFPARDGAIATYLVEQTDIPRLLRQALVALEIFSVAQRPLNPDEFAQAVFTINPVGEDPPTLTELDESSQSVDISRLVRPFITVIHSKGEKRMRLIHQSLKELVLTASPSEYICVGGVLGDNGADSKSPTGTATPKSARFLDLGPPVLASGQWRQHNGFCLPERDFPELMVRLNPVVIAAVLSPAATVADLLKLNLDTSVRTINSVWTAVQWFIWPVDISALKNLVKIKAFLPAVCDRVLFGCFTRPSSTQSSGTLCSEPTRILDCGKHQSIGEAAYVGRADVVRFLCEQAWLEPHRRHVNGADKTVFRQAVWKPDDDVLRTLIRYWPGGVNGPDKGGYTPLSTLLFNYSRSFQDGAGSSVLCTAVREGSLRC</sequence>
<accession>A0AAN6YZP4</accession>